<evidence type="ECO:0000313" key="15">
    <source>
        <dbReference type="Proteomes" id="UP000037269"/>
    </source>
</evidence>
<dbReference type="OrthoDB" id="9809206at2"/>
<feature type="compositionally biased region" description="Basic and acidic residues" evidence="9">
    <location>
        <begin position="292"/>
        <end position="309"/>
    </location>
</feature>
<dbReference type="Gene3D" id="2.30.30.60">
    <property type="match status" value="1"/>
</dbReference>
<dbReference type="FunFam" id="2.30.30.60:FF:000001">
    <property type="entry name" value="MscS Mechanosensitive ion channel"/>
    <property type="match status" value="1"/>
</dbReference>
<evidence type="ECO:0000259" key="12">
    <source>
        <dbReference type="Pfam" id="PF21082"/>
    </source>
</evidence>
<feature type="region of interest" description="Disordered" evidence="9">
    <location>
        <begin position="289"/>
        <end position="309"/>
    </location>
</feature>
<feature type="transmembrane region" description="Helical" evidence="10">
    <location>
        <begin position="110"/>
        <end position="128"/>
    </location>
</feature>
<dbReference type="InterPro" id="IPR010920">
    <property type="entry name" value="LSM_dom_sf"/>
</dbReference>
<feature type="domain" description="Mechanosensitive ion channel transmembrane helices 2/3" evidence="13">
    <location>
        <begin position="84"/>
        <end position="125"/>
    </location>
</feature>
<keyword evidence="4 10" id="KW-0812">Transmembrane</keyword>
<feature type="domain" description="Mechanosensitive ion channel MscS C-terminal" evidence="12">
    <location>
        <begin position="197"/>
        <end position="280"/>
    </location>
</feature>
<reference evidence="14 15" key="1">
    <citation type="submission" date="2015-07" db="EMBL/GenBank/DDBJ databases">
        <title>Fjat-14205 dsm 2895.</title>
        <authorList>
            <person name="Liu B."/>
            <person name="Wang J."/>
            <person name="Zhu Y."/>
            <person name="Liu G."/>
            <person name="Chen Q."/>
            <person name="Chen Z."/>
            <person name="Lan J."/>
            <person name="Che J."/>
            <person name="Ge C."/>
            <person name="Shi H."/>
            <person name="Pan Z."/>
            <person name="Liu X."/>
        </authorList>
    </citation>
    <scope>NUCLEOTIDE SEQUENCE [LARGE SCALE GENOMIC DNA]</scope>
    <source>
        <strain evidence="14 15">DSM 2895</strain>
    </source>
</reference>
<comment type="caution">
    <text evidence="14">The sequence shown here is derived from an EMBL/GenBank/DDBJ whole genome shotgun (WGS) entry which is preliminary data.</text>
</comment>
<dbReference type="Proteomes" id="UP000037269">
    <property type="component" value="Unassembled WGS sequence"/>
</dbReference>
<sequence>MNYVDLTKYYDEFIAYVTDVEKWVAFGKIALKIILILIVARIIVTVASAAVNRIFQERQLQGGKLDSLRIDPRRSQTLRTLINNIIKYTIYFIAFLNVFTFLGYDPKPLLASAGVLGLAIGFGAQNLVRDVITGFFIIFEDQFAVGDVITVGNVTGTVQEIGLRVTRIKIWTGEVYIIPNGNITEVTNLSVANSLAVVDVSVAYNEDINEVVKLLEEQTARWEEEYEQVVATPTVLGVERFGTSDVVIRIIAECQPMQHYPVMRSLRADIKRMFDERGIEAPYPHMVMIPHPGEENRMEKEEREEKASS</sequence>
<dbReference type="PANTHER" id="PTHR30460:SF0">
    <property type="entry name" value="MODERATE CONDUCTANCE MECHANOSENSITIVE CHANNEL YBIO"/>
    <property type="match status" value="1"/>
</dbReference>
<dbReference type="GO" id="GO:0005886">
    <property type="term" value="C:plasma membrane"/>
    <property type="evidence" value="ECO:0007669"/>
    <property type="project" value="UniProtKB-SubCell"/>
</dbReference>
<feature type="domain" description="Mechanosensitive ion channel MscS" evidence="11">
    <location>
        <begin position="126"/>
        <end position="190"/>
    </location>
</feature>
<dbReference type="Pfam" id="PF00924">
    <property type="entry name" value="MS_channel_2nd"/>
    <property type="match status" value="1"/>
</dbReference>
<dbReference type="Pfam" id="PF21088">
    <property type="entry name" value="MS_channel_1st"/>
    <property type="match status" value="1"/>
</dbReference>
<evidence type="ECO:0000256" key="10">
    <source>
        <dbReference type="SAM" id="Phobius"/>
    </source>
</evidence>
<dbReference type="SUPFAM" id="SSF50182">
    <property type="entry name" value="Sm-like ribonucleoproteins"/>
    <property type="match status" value="1"/>
</dbReference>
<evidence type="ECO:0000256" key="4">
    <source>
        <dbReference type="ARBA" id="ARBA00022692"/>
    </source>
</evidence>
<dbReference type="Gene3D" id="3.30.70.100">
    <property type="match status" value="1"/>
</dbReference>
<evidence type="ECO:0000256" key="1">
    <source>
        <dbReference type="ARBA" id="ARBA00004651"/>
    </source>
</evidence>
<dbReference type="InterPro" id="IPR049278">
    <property type="entry name" value="MS_channel_C"/>
</dbReference>
<dbReference type="InterPro" id="IPR006685">
    <property type="entry name" value="MscS_channel_2nd"/>
</dbReference>
<dbReference type="GO" id="GO:0008381">
    <property type="term" value="F:mechanosensitive monoatomic ion channel activity"/>
    <property type="evidence" value="ECO:0007669"/>
    <property type="project" value="InterPro"/>
</dbReference>
<keyword evidence="6 10" id="KW-0472">Membrane</keyword>
<comment type="subcellular location">
    <subcellularLocation>
        <location evidence="1">Cell membrane</location>
        <topology evidence="1">Multi-pass membrane protein</topology>
    </subcellularLocation>
</comment>
<dbReference type="EMBL" id="LGUG01000005">
    <property type="protein sequence ID" value="KON93170.1"/>
    <property type="molecule type" value="Genomic_DNA"/>
</dbReference>
<proteinExistence type="inferred from homology"/>
<feature type="coiled-coil region" evidence="8">
    <location>
        <begin position="205"/>
        <end position="232"/>
    </location>
</feature>
<keyword evidence="5 10" id="KW-1133">Transmembrane helix</keyword>
<feature type="transmembrane region" description="Helical" evidence="10">
    <location>
        <begin position="29"/>
        <end position="51"/>
    </location>
</feature>
<accession>A0A0D1XAD3</accession>
<keyword evidence="3" id="KW-1003">Cell membrane</keyword>
<protein>
    <submittedName>
        <fullName evidence="14">Mechanosensitive ion channel protein MscS</fullName>
    </submittedName>
</protein>
<dbReference type="PANTHER" id="PTHR30460">
    <property type="entry name" value="MODERATE CONDUCTANCE MECHANOSENSITIVE CHANNEL YBIO"/>
    <property type="match status" value="1"/>
</dbReference>
<dbReference type="InterPro" id="IPR011066">
    <property type="entry name" value="MscS_channel_C_sf"/>
</dbReference>
<dbReference type="SUPFAM" id="SSF82689">
    <property type="entry name" value="Mechanosensitive channel protein MscS (YggB), C-terminal domain"/>
    <property type="match status" value="1"/>
</dbReference>
<name>A0A0D1XAD3_ANEMI</name>
<dbReference type="Pfam" id="PF21082">
    <property type="entry name" value="MS_channel_3rd"/>
    <property type="match status" value="1"/>
</dbReference>
<evidence type="ECO:0000256" key="6">
    <source>
        <dbReference type="ARBA" id="ARBA00023136"/>
    </source>
</evidence>
<evidence type="ECO:0000256" key="3">
    <source>
        <dbReference type="ARBA" id="ARBA00022475"/>
    </source>
</evidence>
<dbReference type="Gene3D" id="1.10.287.1260">
    <property type="match status" value="1"/>
</dbReference>
<dbReference type="STRING" id="47500.AF333_26280"/>
<evidence type="ECO:0000259" key="13">
    <source>
        <dbReference type="Pfam" id="PF21088"/>
    </source>
</evidence>
<feature type="transmembrane region" description="Helical" evidence="10">
    <location>
        <begin position="85"/>
        <end position="104"/>
    </location>
</feature>
<comment type="similarity">
    <text evidence="2">Belongs to the MscS (TC 1.A.23) family.</text>
</comment>
<dbReference type="FunFam" id="1.10.287.1260:FF:000005">
    <property type="entry name" value="Mechanosensitive ion channel family protein"/>
    <property type="match status" value="1"/>
</dbReference>
<keyword evidence="8" id="KW-0175">Coiled coil</keyword>
<evidence type="ECO:0000256" key="9">
    <source>
        <dbReference type="SAM" id="MobiDB-lite"/>
    </source>
</evidence>
<evidence type="ECO:0000313" key="14">
    <source>
        <dbReference type="EMBL" id="KON93170.1"/>
    </source>
</evidence>
<evidence type="ECO:0000259" key="11">
    <source>
        <dbReference type="Pfam" id="PF00924"/>
    </source>
</evidence>
<evidence type="ECO:0000256" key="8">
    <source>
        <dbReference type="SAM" id="Coils"/>
    </source>
</evidence>
<dbReference type="AlphaFoldDB" id="A0A0D1XAD3"/>
<dbReference type="InterPro" id="IPR045276">
    <property type="entry name" value="YbiO_bact"/>
</dbReference>
<dbReference type="InterPro" id="IPR023408">
    <property type="entry name" value="MscS_beta-dom_sf"/>
</dbReference>
<dbReference type="InterPro" id="IPR011014">
    <property type="entry name" value="MscS_channel_TM-2"/>
</dbReference>
<evidence type="ECO:0000256" key="7">
    <source>
        <dbReference type="ARBA" id="ARBA00059688"/>
    </source>
</evidence>
<evidence type="ECO:0000256" key="5">
    <source>
        <dbReference type="ARBA" id="ARBA00022989"/>
    </source>
</evidence>
<dbReference type="PATRIC" id="fig|47500.12.peg.980"/>
<dbReference type="InterPro" id="IPR049142">
    <property type="entry name" value="MS_channel_1st"/>
</dbReference>
<organism evidence="14 15">
    <name type="scientific">Aneurinibacillus migulanus</name>
    <name type="common">Bacillus migulanus</name>
    <dbReference type="NCBI Taxonomy" id="47500"/>
    <lineage>
        <taxon>Bacteria</taxon>
        <taxon>Bacillati</taxon>
        <taxon>Bacillota</taxon>
        <taxon>Bacilli</taxon>
        <taxon>Bacillales</taxon>
        <taxon>Paenibacillaceae</taxon>
        <taxon>Aneurinibacillus group</taxon>
        <taxon>Aneurinibacillus</taxon>
    </lineage>
</organism>
<comment type="function">
    <text evidence="7">May play a role in resistance to osmotic downshock.</text>
</comment>
<keyword evidence="15" id="KW-1185">Reference proteome</keyword>
<gene>
    <name evidence="14" type="ORF">AF333_26280</name>
</gene>
<dbReference type="SUPFAM" id="SSF82861">
    <property type="entry name" value="Mechanosensitive channel protein MscS (YggB), transmembrane region"/>
    <property type="match status" value="1"/>
</dbReference>
<evidence type="ECO:0000256" key="2">
    <source>
        <dbReference type="ARBA" id="ARBA00008017"/>
    </source>
</evidence>